<dbReference type="InterPro" id="IPR010982">
    <property type="entry name" value="Lambda_DNA-bd_dom_sf"/>
</dbReference>
<dbReference type="Proteomes" id="UP000606499">
    <property type="component" value="Unassembled WGS sequence"/>
</dbReference>
<gene>
    <name evidence="2" type="ORF">H8S45_13370</name>
</gene>
<organism evidence="2 3">
    <name type="scientific">Agathobaculum faecis</name>
    <dbReference type="NCBI Taxonomy" id="2763013"/>
    <lineage>
        <taxon>Bacteria</taxon>
        <taxon>Bacillati</taxon>
        <taxon>Bacillota</taxon>
        <taxon>Clostridia</taxon>
        <taxon>Eubacteriales</taxon>
        <taxon>Butyricicoccaceae</taxon>
        <taxon>Agathobaculum</taxon>
    </lineage>
</organism>
<dbReference type="CDD" id="cd00093">
    <property type="entry name" value="HTH_XRE"/>
    <property type="match status" value="1"/>
</dbReference>
<comment type="caution">
    <text evidence="2">The sequence shown here is derived from an EMBL/GenBank/DDBJ whole genome shotgun (WGS) entry which is preliminary data.</text>
</comment>
<dbReference type="SUPFAM" id="SSF47413">
    <property type="entry name" value="lambda repressor-like DNA-binding domains"/>
    <property type="match status" value="1"/>
</dbReference>
<dbReference type="AlphaFoldDB" id="A0A923LWH2"/>
<feature type="domain" description="HTH cro/C1-type" evidence="1">
    <location>
        <begin position="14"/>
        <end position="73"/>
    </location>
</feature>
<evidence type="ECO:0000313" key="2">
    <source>
        <dbReference type="EMBL" id="MBC5726444.1"/>
    </source>
</evidence>
<name>A0A923LWH2_9FIRM</name>
<keyword evidence="3" id="KW-1185">Reference proteome</keyword>
<dbReference type="InterPro" id="IPR001387">
    <property type="entry name" value="Cro/C1-type_HTH"/>
</dbReference>
<dbReference type="PROSITE" id="PS50943">
    <property type="entry name" value="HTH_CROC1"/>
    <property type="match status" value="1"/>
</dbReference>
<accession>A0A923LWH2</accession>
<dbReference type="EMBL" id="JACOPL010000016">
    <property type="protein sequence ID" value="MBC5726444.1"/>
    <property type="molecule type" value="Genomic_DNA"/>
</dbReference>
<reference evidence="2" key="1">
    <citation type="submission" date="2020-08" db="EMBL/GenBank/DDBJ databases">
        <title>Genome public.</title>
        <authorList>
            <person name="Liu C."/>
            <person name="Sun Q."/>
        </authorList>
    </citation>
    <scope>NUCLEOTIDE SEQUENCE</scope>
    <source>
        <strain evidence="2">NSJ-28</strain>
    </source>
</reference>
<evidence type="ECO:0000313" key="3">
    <source>
        <dbReference type="Proteomes" id="UP000606499"/>
    </source>
</evidence>
<dbReference type="Gene3D" id="1.10.260.40">
    <property type="entry name" value="lambda repressor-like DNA-binding domains"/>
    <property type="match status" value="1"/>
</dbReference>
<dbReference type="RefSeq" id="WP_147574571.1">
    <property type="nucleotide sequence ID" value="NZ_JACOPL010000016.1"/>
</dbReference>
<sequence>MPKLLGNETFGANLKRIRLTCGLTQEQTVAKLQVLGSPISRSTYSLIEMGRGNLFVSDLVGLQMIFGVKYEEFFKDISTCRSSKKPE</sequence>
<proteinExistence type="predicted"/>
<evidence type="ECO:0000259" key="1">
    <source>
        <dbReference type="PROSITE" id="PS50943"/>
    </source>
</evidence>
<protein>
    <submittedName>
        <fullName evidence="2">Helix-turn-helix transcriptional regulator</fullName>
    </submittedName>
</protein>
<dbReference type="GO" id="GO:0003677">
    <property type="term" value="F:DNA binding"/>
    <property type="evidence" value="ECO:0007669"/>
    <property type="project" value="InterPro"/>
</dbReference>